<sequence>MLRLKKRADGRYQSKILIGHNEFGKSIYKFVYAKSQTEPKEKAEQAKISIQQKLSRTHYIDSDTYPLGNC</sequence>
<reference evidence="1 2" key="1">
    <citation type="submission" date="2016-10" db="EMBL/GenBank/DDBJ databases">
        <authorList>
            <person name="de Groot N.N."/>
        </authorList>
    </citation>
    <scope>NUCLEOTIDE SEQUENCE [LARGE SCALE GENOMIC DNA]</scope>
    <source>
        <strain evidence="1 2">DSM 2179</strain>
    </source>
</reference>
<dbReference type="EMBL" id="FNZK01000022">
    <property type="protein sequence ID" value="SEJ89876.1"/>
    <property type="molecule type" value="Genomic_DNA"/>
</dbReference>
<evidence type="ECO:0008006" key="3">
    <source>
        <dbReference type="Google" id="ProtNLM"/>
    </source>
</evidence>
<evidence type="ECO:0000313" key="2">
    <source>
        <dbReference type="Proteomes" id="UP000199662"/>
    </source>
</evidence>
<name>A0A1H7CK90_9FIRM</name>
<dbReference type="STRING" id="84035.SAMN05660742_12275"/>
<protein>
    <recommendedName>
        <fullName evidence="3">AP2-like DNA-binding integrase domain-containing protein</fullName>
    </recommendedName>
</protein>
<accession>A0A1H7CK90</accession>
<dbReference type="RefSeq" id="WP_091834870.1">
    <property type="nucleotide sequence ID" value="NZ_FNZK01000022.1"/>
</dbReference>
<keyword evidence="2" id="KW-1185">Reference proteome</keyword>
<dbReference type="Proteomes" id="UP000199662">
    <property type="component" value="Unassembled WGS sequence"/>
</dbReference>
<organism evidence="1 2">
    <name type="scientific">Propionispira arboris</name>
    <dbReference type="NCBI Taxonomy" id="84035"/>
    <lineage>
        <taxon>Bacteria</taxon>
        <taxon>Bacillati</taxon>
        <taxon>Bacillota</taxon>
        <taxon>Negativicutes</taxon>
        <taxon>Selenomonadales</taxon>
        <taxon>Selenomonadaceae</taxon>
        <taxon>Propionispira</taxon>
    </lineage>
</organism>
<gene>
    <name evidence="1" type="ORF">SAMN05660742_12275</name>
</gene>
<proteinExistence type="predicted"/>
<evidence type="ECO:0000313" key="1">
    <source>
        <dbReference type="EMBL" id="SEJ89876.1"/>
    </source>
</evidence>
<dbReference type="AlphaFoldDB" id="A0A1H7CK90"/>